<dbReference type="RefSeq" id="WP_198473774.1">
    <property type="nucleotide sequence ID" value="NZ_JADGMQ010000001.1"/>
</dbReference>
<accession>A0ABS0S8A3</accession>
<evidence type="ECO:0000259" key="1">
    <source>
        <dbReference type="Pfam" id="PF03819"/>
    </source>
</evidence>
<keyword evidence="3" id="KW-1185">Reference proteome</keyword>
<dbReference type="CDD" id="cd11528">
    <property type="entry name" value="NTP-PPase_MazG_Nterm"/>
    <property type="match status" value="1"/>
</dbReference>
<evidence type="ECO:0000313" key="2">
    <source>
        <dbReference type="EMBL" id="MBI1619456.1"/>
    </source>
</evidence>
<dbReference type="CDD" id="cd11529">
    <property type="entry name" value="NTP-PPase_MazG_Cterm"/>
    <property type="match status" value="1"/>
</dbReference>
<keyword evidence="2" id="KW-0378">Hydrolase</keyword>
<proteinExistence type="predicted"/>
<dbReference type="EC" id="3.6.1.9" evidence="2"/>
<evidence type="ECO:0000313" key="3">
    <source>
        <dbReference type="Proteomes" id="UP000601789"/>
    </source>
</evidence>
<dbReference type="PANTHER" id="PTHR30522">
    <property type="entry name" value="NUCLEOSIDE TRIPHOSPHATE PYROPHOSPHOHYDROLASE"/>
    <property type="match status" value="1"/>
</dbReference>
<feature type="domain" description="NTP pyrophosphohydrolase MazG-like" evidence="1">
    <location>
        <begin position="30"/>
        <end position="103"/>
    </location>
</feature>
<sequence length="274" mass="31080">MLPSKDITRLIEIMAALRDKDTGCPWDIEQNFESIAPYTIEEAYEVADAIERNDMDELRDELGDLLLQVVYHSRIAEEIGQFKFGDVVEAVTRKMIRRHPHVFGDEEARRQGLPKGMWETIKAEEKAEKEAARAARGEEPRVKSEGYLDGIPLAQPALTRALKLQQKAARVGFDWGAAEPILDKIEEEIGELRAAMAEGQQDAVAAELGDLFFSVVNLGRHLELDSETSLRLTNDKFRDRFHFIERELKSKGRSVEEANLDEMEALWAMAKGRV</sequence>
<dbReference type="InterPro" id="IPR011551">
    <property type="entry name" value="NTP_PyrPHydrolase_MazG"/>
</dbReference>
<comment type="caution">
    <text evidence="2">The sequence shown here is derived from an EMBL/GenBank/DDBJ whole genome shotgun (WGS) entry which is preliminary data.</text>
</comment>
<organism evidence="2 3">
    <name type="scientific">Aquamicrobium zhengzhouense</name>
    <dbReference type="NCBI Taxonomy" id="2781738"/>
    <lineage>
        <taxon>Bacteria</taxon>
        <taxon>Pseudomonadati</taxon>
        <taxon>Pseudomonadota</taxon>
        <taxon>Alphaproteobacteria</taxon>
        <taxon>Hyphomicrobiales</taxon>
        <taxon>Phyllobacteriaceae</taxon>
        <taxon>Aquamicrobium</taxon>
    </lineage>
</organism>
<dbReference type="EMBL" id="JADGMQ010000001">
    <property type="protein sequence ID" value="MBI1619456.1"/>
    <property type="molecule type" value="Genomic_DNA"/>
</dbReference>
<dbReference type="GO" id="GO:0047429">
    <property type="term" value="F:nucleoside triphosphate diphosphatase activity"/>
    <property type="evidence" value="ECO:0007669"/>
    <property type="project" value="UniProtKB-EC"/>
</dbReference>
<dbReference type="NCBIfam" id="TIGR00444">
    <property type="entry name" value="mazG"/>
    <property type="match status" value="1"/>
</dbReference>
<dbReference type="PANTHER" id="PTHR30522:SF0">
    <property type="entry name" value="NUCLEOSIDE TRIPHOSPHATE PYROPHOSPHOHYDROLASE"/>
    <property type="match status" value="1"/>
</dbReference>
<gene>
    <name evidence="2" type="primary">mazG</name>
    <name evidence="2" type="ORF">IOD40_02090</name>
</gene>
<dbReference type="InterPro" id="IPR048015">
    <property type="entry name" value="NTP-PPase_MazG-like_N"/>
</dbReference>
<name>A0ABS0S8A3_9HYPH</name>
<dbReference type="InterPro" id="IPR004518">
    <property type="entry name" value="MazG-like_dom"/>
</dbReference>
<dbReference type="InterPro" id="IPR048011">
    <property type="entry name" value="NTP-PPase_MazG-like_C"/>
</dbReference>
<dbReference type="NCBIfam" id="NF007113">
    <property type="entry name" value="PRK09562.1"/>
    <property type="match status" value="1"/>
</dbReference>
<feature type="domain" description="NTP pyrophosphohydrolase MazG-like" evidence="1">
    <location>
        <begin position="181"/>
        <end position="240"/>
    </location>
</feature>
<dbReference type="SUPFAM" id="SSF101386">
    <property type="entry name" value="all-alpha NTP pyrophosphatases"/>
    <property type="match status" value="2"/>
</dbReference>
<protein>
    <submittedName>
        <fullName evidence="2">Nucleoside triphosphate pyrophosphohydrolase</fullName>
        <ecNumber evidence="2">3.6.1.9</ecNumber>
    </submittedName>
</protein>
<dbReference type="Pfam" id="PF03819">
    <property type="entry name" value="MazG"/>
    <property type="match status" value="2"/>
</dbReference>
<reference evidence="2 3" key="1">
    <citation type="submission" date="2020-10" db="EMBL/GenBank/DDBJ databases">
        <title>Aquamicrobium zhengzhouensis sp. nov., a exopolysaccharide producing bacterium isolated from farmland soil.</title>
        <authorList>
            <person name="Wang X."/>
        </authorList>
    </citation>
    <scope>NUCLEOTIDE SEQUENCE [LARGE SCALE GENOMIC DNA]</scope>
    <source>
        <strain evidence="3">cd-1</strain>
    </source>
</reference>
<dbReference type="Proteomes" id="UP000601789">
    <property type="component" value="Unassembled WGS sequence"/>
</dbReference>
<dbReference type="Gene3D" id="1.10.287.1080">
    <property type="entry name" value="MazG-like"/>
    <property type="match status" value="2"/>
</dbReference>